<dbReference type="InterPro" id="IPR035906">
    <property type="entry name" value="MetI-like_sf"/>
</dbReference>
<sequence length="348" mass="35709">MTARPASPSVAPDAPGSGHAASNGTASDGPAIGGAAPSQGASSAGAALDRVADGSPTEAAATAGPPAHGGGAAAAVTASGGPTRRGWAGAALGRAAPIIGALAGILVIWYAVSYLVLPANQRFLLPPPHEAYGSALSNPQLMQPMLEALGRSVAVAMIGLVAAVVLGIGYAVVMSQWGWAEKILYPYAVILQTIPILALVPLIGIWLGYAFTARVVVCVIIALFPMISNTLFGLQSAAAAAHDLFTLNRAGRWQRLWKLQFPAAVPAIFTGLRNAAGLSVIGVIVADFYFQQGSPGIGGLLRIYTQRLQMDALFTAITLTALFGVVVFMIFAALDRAVVGRWYGRTAR</sequence>
<feature type="compositionally biased region" description="Low complexity" evidence="8">
    <location>
        <begin position="54"/>
        <end position="66"/>
    </location>
</feature>
<dbReference type="Gene3D" id="1.10.3720.10">
    <property type="entry name" value="MetI-like"/>
    <property type="match status" value="1"/>
</dbReference>
<reference evidence="11" key="1">
    <citation type="journal article" date="2019" name="Int. J. Syst. Evol. Microbiol.">
        <title>The Global Catalogue of Microorganisms (GCM) 10K type strain sequencing project: providing services to taxonomists for standard genome sequencing and annotation.</title>
        <authorList>
            <consortium name="The Broad Institute Genomics Platform"/>
            <consortium name="The Broad Institute Genome Sequencing Center for Infectious Disease"/>
            <person name="Wu L."/>
            <person name="Ma J."/>
        </authorList>
    </citation>
    <scope>NUCLEOTIDE SEQUENCE [LARGE SCALE GENOMIC DNA]</scope>
    <source>
        <strain evidence="11">CCM 7043</strain>
    </source>
</reference>
<name>A0ABW4EPI9_9PSEU</name>
<feature type="domain" description="ABC transmembrane type-1" evidence="9">
    <location>
        <begin position="149"/>
        <end position="335"/>
    </location>
</feature>
<evidence type="ECO:0000256" key="3">
    <source>
        <dbReference type="ARBA" id="ARBA00022475"/>
    </source>
</evidence>
<dbReference type="PANTHER" id="PTHR30151:SF41">
    <property type="entry name" value="ABC TRANSPORTER PERMEASE PROTEIN"/>
    <property type="match status" value="1"/>
</dbReference>
<comment type="subcellular location">
    <subcellularLocation>
        <location evidence="1 7">Cell membrane</location>
        <topology evidence="1 7">Multi-pass membrane protein</topology>
    </subcellularLocation>
</comment>
<evidence type="ECO:0000313" key="10">
    <source>
        <dbReference type="EMBL" id="MFD1516090.1"/>
    </source>
</evidence>
<dbReference type="InterPro" id="IPR000515">
    <property type="entry name" value="MetI-like"/>
</dbReference>
<feature type="transmembrane region" description="Helical" evidence="7">
    <location>
        <begin position="213"/>
        <end position="234"/>
    </location>
</feature>
<comment type="similarity">
    <text evidence="7">Belongs to the binding-protein-dependent transport system permease family.</text>
</comment>
<organism evidence="10 11">
    <name type="scientific">Pseudonocardia yunnanensis</name>
    <dbReference type="NCBI Taxonomy" id="58107"/>
    <lineage>
        <taxon>Bacteria</taxon>
        <taxon>Bacillati</taxon>
        <taxon>Actinomycetota</taxon>
        <taxon>Actinomycetes</taxon>
        <taxon>Pseudonocardiales</taxon>
        <taxon>Pseudonocardiaceae</taxon>
        <taxon>Pseudonocardia</taxon>
    </lineage>
</organism>
<evidence type="ECO:0000256" key="7">
    <source>
        <dbReference type="RuleBase" id="RU363032"/>
    </source>
</evidence>
<keyword evidence="2 7" id="KW-0813">Transport</keyword>
<evidence type="ECO:0000256" key="1">
    <source>
        <dbReference type="ARBA" id="ARBA00004651"/>
    </source>
</evidence>
<keyword evidence="5 7" id="KW-1133">Transmembrane helix</keyword>
<dbReference type="Proteomes" id="UP001597114">
    <property type="component" value="Unassembled WGS sequence"/>
</dbReference>
<accession>A0ABW4EPI9</accession>
<feature type="transmembrane region" description="Helical" evidence="7">
    <location>
        <begin position="312"/>
        <end position="334"/>
    </location>
</feature>
<proteinExistence type="inferred from homology"/>
<dbReference type="PROSITE" id="PS50928">
    <property type="entry name" value="ABC_TM1"/>
    <property type="match status" value="1"/>
</dbReference>
<dbReference type="Pfam" id="PF00528">
    <property type="entry name" value="BPD_transp_1"/>
    <property type="match status" value="1"/>
</dbReference>
<keyword evidence="6 7" id="KW-0472">Membrane</keyword>
<keyword evidence="11" id="KW-1185">Reference proteome</keyword>
<keyword evidence="3" id="KW-1003">Cell membrane</keyword>
<evidence type="ECO:0000256" key="8">
    <source>
        <dbReference type="SAM" id="MobiDB-lite"/>
    </source>
</evidence>
<gene>
    <name evidence="10" type="ORF">ACFSJD_01240</name>
</gene>
<evidence type="ECO:0000256" key="4">
    <source>
        <dbReference type="ARBA" id="ARBA00022692"/>
    </source>
</evidence>
<feature type="transmembrane region" description="Helical" evidence="7">
    <location>
        <begin position="184"/>
        <end position="207"/>
    </location>
</feature>
<feature type="transmembrane region" description="Helical" evidence="7">
    <location>
        <begin position="148"/>
        <end position="172"/>
    </location>
</feature>
<feature type="region of interest" description="Disordered" evidence="8">
    <location>
        <begin position="1"/>
        <end position="78"/>
    </location>
</feature>
<evidence type="ECO:0000256" key="5">
    <source>
        <dbReference type="ARBA" id="ARBA00022989"/>
    </source>
</evidence>
<comment type="caution">
    <text evidence="10">The sequence shown here is derived from an EMBL/GenBank/DDBJ whole genome shotgun (WGS) entry which is preliminary data.</text>
</comment>
<feature type="compositionally biased region" description="Low complexity" evidence="8">
    <location>
        <begin position="29"/>
        <end position="47"/>
    </location>
</feature>
<feature type="transmembrane region" description="Helical" evidence="7">
    <location>
        <begin position="95"/>
        <end position="117"/>
    </location>
</feature>
<dbReference type="EMBL" id="JBHUCO010000001">
    <property type="protein sequence ID" value="MFD1516090.1"/>
    <property type="molecule type" value="Genomic_DNA"/>
</dbReference>
<evidence type="ECO:0000256" key="6">
    <source>
        <dbReference type="ARBA" id="ARBA00023136"/>
    </source>
</evidence>
<dbReference type="RefSeq" id="WP_344724833.1">
    <property type="nucleotide sequence ID" value="NZ_BAAAUS010000027.1"/>
</dbReference>
<evidence type="ECO:0000313" key="11">
    <source>
        <dbReference type="Proteomes" id="UP001597114"/>
    </source>
</evidence>
<keyword evidence="4 7" id="KW-0812">Transmembrane</keyword>
<dbReference type="SUPFAM" id="SSF161098">
    <property type="entry name" value="MetI-like"/>
    <property type="match status" value="1"/>
</dbReference>
<evidence type="ECO:0000256" key="2">
    <source>
        <dbReference type="ARBA" id="ARBA00022448"/>
    </source>
</evidence>
<evidence type="ECO:0000259" key="9">
    <source>
        <dbReference type="PROSITE" id="PS50928"/>
    </source>
</evidence>
<protein>
    <submittedName>
        <fullName evidence="10">ABC transporter permease</fullName>
    </submittedName>
</protein>
<dbReference type="PANTHER" id="PTHR30151">
    <property type="entry name" value="ALKANE SULFONATE ABC TRANSPORTER-RELATED, MEMBRANE SUBUNIT"/>
    <property type="match status" value="1"/>
</dbReference>
<dbReference type="CDD" id="cd06261">
    <property type="entry name" value="TM_PBP2"/>
    <property type="match status" value="1"/>
</dbReference>